<feature type="region of interest" description="Disordered" evidence="5">
    <location>
        <begin position="250"/>
        <end position="271"/>
    </location>
</feature>
<dbReference type="GO" id="GO:0019843">
    <property type="term" value="F:rRNA binding"/>
    <property type="evidence" value="ECO:0007669"/>
    <property type="project" value="UniProtKB-UniRule"/>
</dbReference>
<evidence type="ECO:0000313" key="7">
    <source>
        <dbReference type="EMBL" id="KAG0690496.1"/>
    </source>
</evidence>
<feature type="compositionally biased region" description="Basic and acidic residues" evidence="5">
    <location>
        <begin position="250"/>
        <end position="264"/>
    </location>
</feature>
<evidence type="ECO:0000313" key="8">
    <source>
        <dbReference type="Proteomes" id="UP000697127"/>
    </source>
</evidence>
<keyword evidence="8" id="KW-1185">Reference proteome</keyword>
<organism evidence="7 8">
    <name type="scientific">Pichia californica</name>
    <dbReference type="NCBI Taxonomy" id="460514"/>
    <lineage>
        <taxon>Eukaryota</taxon>
        <taxon>Fungi</taxon>
        <taxon>Dikarya</taxon>
        <taxon>Ascomycota</taxon>
        <taxon>Saccharomycotina</taxon>
        <taxon>Pichiomycetes</taxon>
        <taxon>Pichiales</taxon>
        <taxon>Pichiaceae</taxon>
        <taxon>Pichia</taxon>
    </lineage>
</organism>
<feature type="compositionally biased region" description="Acidic residues" evidence="5">
    <location>
        <begin position="302"/>
        <end position="344"/>
    </location>
</feature>
<dbReference type="AlphaFoldDB" id="A0A9P7BGU5"/>
<comment type="caution">
    <text evidence="7">The sequence shown here is derived from an EMBL/GenBank/DDBJ whole genome shotgun (WGS) entry which is preliminary data.</text>
</comment>
<name>A0A9P7BGU5_9ASCO</name>
<gene>
    <name evidence="7" type="primary">RPF2</name>
    <name evidence="7" type="ORF">C6P40_002741</name>
</gene>
<accession>A0A9P7BGU5</accession>
<feature type="region of interest" description="Disordered" evidence="5">
    <location>
        <begin position="294"/>
        <end position="356"/>
    </location>
</feature>
<dbReference type="Pfam" id="PF04427">
    <property type="entry name" value="Brix"/>
    <property type="match status" value="1"/>
</dbReference>
<dbReference type="Proteomes" id="UP000697127">
    <property type="component" value="Unassembled WGS sequence"/>
</dbReference>
<reference evidence="7" key="1">
    <citation type="submission" date="2020-11" db="EMBL/GenBank/DDBJ databases">
        <title>Kefir isolates.</title>
        <authorList>
            <person name="Marcisauskas S."/>
            <person name="Kim Y."/>
            <person name="Blasche S."/>
        </authorList>
    </citation>
    <scope>NUCLEOTIDE SEQUENCE</scope>
    <source>
        <strain evidence="7">Olga-1</strain>
    </source>
</reference>
<dbReference type="OrthoDB" id="407658at2759"/>
<dbReference type="PANTHER" id="PTHR12728:SF0">
    <property type="entry name" value="RIBOSOME PRODUCTION FACTOR 2 HOMOLOG"/>
    <property type="match status" value="1"/>
</dbReference>
<protein>
    <recommendedName>
        <fullName evidence="4">Ribosome production factor 2 homolog</fullName>
    </recommendedName>
    <alternativeName>
        <fullName evidence="4">Ribosome biogenesis protein RPF2 homolog</fullName>
    </alternativeName>
</protein>
<comment type="subcellular location">
    <subcellularLocation>
        <location evidence="1 4">Nucleus</location>
        <location evidence="1 4">Nucleolus</location>
    </subcellularLocation>
</comment>
<dbReference type="GO" id="GO:0000463">
    <property type="term" value="P:maturation of LSU-rRNA from tricistronic rRNA transcript (SSU-rRNA, 5.8S rRNA, LSU-rRNA)"/>
    <property type="evidence" value="ECO:0007669"/>
    <property type="project" value="TreeGrafter"/>
</dbReference>
<keyword evidence="3 4" id="KW-0539">Nucleus</keyword>
<comment type="similarity">
    <text evidence="2 4">Belongs to the RPF2 family.</text>
</comment>
<dbReference type="GO" id="GO:0000027">
    <property type="term" value="P:ribosomal large subunit assembly"/>
    <property type="evidence" value="ECO:0007669"/>
    <property type="project" value="InterPro"/>
</dbReference>
<dbReference type="InterPro" id="IPR039770">
    <property type="entry name" value="Rpf2"/>
</dbReference>
<evidence type="ECO:0000256" key="4">
    <source>
        <dbReference type="RuleBase" id="RU367086"/>
    </source>
</evidence>
<evidence type="ECO:0000256" key="5">
    <source>
        <dbReference type="SAM" id="MobiDB-lite"/>
    </source>
</evidence>
<dbReference type="EMBL" id="PUHW01000030">
    <property type="protein sequence ID" value="KAG0690496.1"/>
    <property type="molecule type" value="Genomic_DNA"/>
</dbReference>
<dbReference type="SMART" id="SM00879">
    <property type="entry name" value="Brix"/>
    <property type="match status" value="1"/>
</dbReference>
<proteinExistence type="inferred from homology"/>
<dbReference type="PROSITE" id="PS50833">
    <property type="entry name" value="BRIX"/>
    <property type="match status" value="1"/>
</dbReference>
<evidence type="ECO:0000256" key="3">
    <source>
        <dbReference type="ARBA" id="ARBA00023242"/>
    </source>
</evidence>
<evidence type="ECO:0000256" key="2">
    <source>
        <dbReference type="ARBA" id="ARBA00010782"/>
    </source>
</evidence>
<evidence type="ECO:0000259" key="6">
    <source>
        <dbReference type="PROSITE" id="PS50833"/>
    </source>
</evidence>
<feature type="domain" description="Brix" evidence="6">
    <location>
        <begin position="28"/>
        <end position="244"/>
    </location>
</feature>
<dbReference type="InterPro" id="IPR007109">
    <property type="entry name" value="Brix"/>
</dbReference>
<sequence>MIRSTKPKNNRAKRAIEKKESKIVENVKSALFIPGNSSNQALHDITVDLSSLKKPYIKRFTKKNSILPFEDTTSLEFLSEKNDSSILILSTNNKKRPNNLTFIRTFDYKIYDMIELNVLSDFKLFQDFKKMTFQVGLRPLFSFQGHIFDINPTFIQIKSLFLDMFHGENSTLQDVAGLQYVISVSAIEEDDNDTAISKLPLVYFRVYKLKTLKSNEPKLARIELEETGPRLNFKIGRVQHVDPEMEKEALKVPKQLQSKERKNVQTDASGDQVAKIHVGIQDLSRLQTRKMKGLKSKFDQNNSDDEEVEDDFVDAISDNDQDEEEIDDDIEDGDNHDEKEEEEGQGNNHVSKKRKL</sequence>
<dbReference type="PANTHER" id="PTHR12728">
    <property type="entry name" value="BRIX DOMAIN CONTAINING PROTEIN"/>
    <property type="match status" value="1"/>
</dbReference>
<evidence type="ECO:0000256" key="1">
    <source>
        <dbReference type="ARBA" id="ARBA00004604"/>
    </source>
</evidence>
<dbReference type="GO" id="GO:0005730">
    <property type="term" value="C:nucleolus"/>
    <property type="evidence" value="ECO:0007669"/>
    <property type="project" value="UniProtKB-SubCell"/>
</dbReference>